<evidence type="ECO:0000256" key="2">
    <source>
        <dbReference type="ARBA" id="ARBA00023098"/>
    </source>
</evidence>
<accession>A0ABU2BCX0</accession>
<name>A0ABU2BCX0_9CORY</name>
<dbReference type="EC" id="4.3.2.11" evidence="5"/>
<evidence type="ECO:0000313" key="10">
    <source>
        <dbReference type="Proteomes" id="UP001183619"/>
    </source>
</evidence>
<protein>
    <recommendedName>
        <fullName evidence="6">(2E)-enoyl-[ACP] glycyltransferase</fullName>
        <ecNumber evidence="5">4.3.2.11</ecNumber>
    </recommendedName>
    <alternativeName>
        <fullName evidence="7">(2E)-unsaturated fatty acyl-[ACP] glycyltransferase</fullName>
    </alternativeName>
</protein>
<sequence length="167" mass="19175">MLFDDSNPLFHRCLDPYRSKGAIYLRSCEIDTATMESQGQFSIAESCYIDDTGHFNAAEFVMCYNQLMYMSLCAGVFHKAHPFENWSMEDFWERQLPHVLIQQLDSRYTRPINARNFSGKFVIDEVDFSRRERGIVKLHTSVEFSDATGGRARGKVLLALTNIPATT</sequence>
<proteinExistence type="inferred from homology"/>
<keyword evidence="1" id="KW-0276">Fatty acid metabolism</keyword>
<evidence type="ECO:0000256" key="8">
    <source>
        <dbReference type="ARBA" id="ARBA00048742"/>
    </source>
</evidence>
<evidence type="ECO:0000256" key="7">
    <source>
        <dbReference type="ARBA" id="ARBA00035448"/>
    </source>
</evidence>
<dbReference type="Pfam" id="PF10862">
    <property type="entry name" value="FcoT"/>
    <property type="match status" value="1"/>
</dbReference>
<organism evidence="9 10">
    <name type="scientific">Corynebacterium felinum</name>
    <dbReference type="NCBI Taxonomy" id="131318"/>
    <lineage>
        <taxon>Bacteria</taxon>
        <taxon>Bacillati</taxon>
        <taxon>Actinomycetota</taxon>
        <taxon>Actinomycetes</taxon>
        <taxon>Mycobacteriales</taxon>
        <taxon>Corynebacteriaceae</taxon>
        <taxon>Corynebacterium</taxon>
    </lineage>
</organism>
<evidence type="ECO:0000256" key="6">
    <source>
        <dbReference type="ARBA" id="ARBA00035169"/>
    </source>
</evidence>
<evidence type="ECO:0000313" key="9">
    <source>
        <dbReference type="EMBL" id="MDR7355588.1"/>
    </source>
</evidence>
<dbReference type="InterPro" id="IPR022598">
    <property type="entry name" value="FcoT_ThioEstase"/>
</dbReference>
<comment type="similarity">
    <text evidence="4">Belongs to the FcoT family.</text>
</comment>
<dbReference type="InterPro" id="IPR043064">
    <property type="entry name" value="FcoT_ThioEstase_Rv0098-like_sf"/>
</dbReference>
<dbReference type="Proteomes" id="UP001183619">
    <property type="component" value="Unassembled WGS sequence"/>
</dbReference>
<comment type="caution">
    <text evidence="9">The sequence shown here is derived from an EMBL/GenBank/DDBJ whole genome shotgun (WGS) entry which is preliminary data.</text>
</comment>
<evidence type="ECO:0000256" key="5">
    <source>
        <dbReference type="ARBA" id="ARBA00035127"/>
    </source>
</evidence>
<dbReference type="Gene3D" id="3.10.129.30">
    <property type="entry name" value="Rv0098, thioesterase-like hot dog domain"/>
    <property type="match status" value="1"/>
</dbReference>
<reference evidence="9 10" key="1">
    <citation type="submission" date="2023-07" db="EMBL/GenBank/DDBJ databases">
        <title>Sequencing the genomes of 1000 actinobacteria strains.</title>
        <authorList>
            <person name="Klenk H.-P."/>
        </authorList>
    </citation>
    <scope>NUCLEOTIDE SEQUENCE [LARGE SCALE GENOMIC DNA]</scope>
    <source>
        <strain evidence="9 10">DSM 44508</strain>
    </source>
</reference>
<keyword evidence="2" id="KW-0443">Lipid metabolism</keyword>
<keyword evidence="3" id="KW-0456">Lyase</keyword>
<evidence type="ECO:0000256" key="4">
    <source>
        <dbReference type="ARBA" id="ARBA00035117"/>
    </source>
</evidence>
<comment type="catalytic activity">
    <reaction evidence="8">
        <text>a (3R)-3-[(carboxymethyl)amino]fatty acid + holo-[ACP] + H(+) = a (2E)-enoyl-[ACP] + glycine + H2O</text>
        <dbReference type="Rhea" id="RHEA:74923"/>
        <dbReference type="Rhea" id="RHEA-COMP:9685"/>
        <dbReference type="Rhea" id="RHEA-COMP:9925"/>
        <dbReference type="ChEBI" id="CHEBI:15377"/>
        <dbReference type="ChEBI" id="CHEBI:15378"/>
        <dbReference type="ChEBI" id="CHEBI:57305"/>
        <dbReference type="ChEBI" id="CHEBI:64479"/>
        <dbReference type="ChEBI" id="CHEBI:78784"/>
        <dbReference type="ChEBI" id="CHEBI:193080"/>
        <dbReference type="EC" id="4.3.2.11"/>
    </reaction>
    <physiologicalReaction direction="right-to-left" evidence="8">
        <dbReference type="Rhea" id="RHEA:74925"/>
    </physiologicalReaction>
</comment>
<dbReference type="EMBL" id="JAVDYF010000001">
    <property type="protein sequence ID" value="MDR7355588.1"/>
    <property type="molecule type" value="Genomic_DNA"/>
</dbReference>
<gene>
    <name evidence="9" type="ORF">J2S37_002126</name>
</gene>
<evidence type="ECO:0000256" key="3">
    <source>
        <dbReference type="ARBA" id="ARBA00023239"/>
    </source>
</evidence>
<dbReference type="RefSeq" id="WP_277103381.1">
    <property type="nucleotide sequence ID" value="NZ_CP047209.1"/>
</dbReference>
<evidence type="ECO:0000256" key="1">
    <source>
        <dbReference type="ARBA" id="ARBA00022832"/>
    </source>
</evidence>
<keyword evidence="10" id="KW-1185">Reference proteome</keyword>